<keyword evidence="1" id="KW-1133">Transmembrane helix</keyword>
<sequence>MSADLPAPTARRLSAPSWKDSRLLVGVVLVLASVVVGALAIGAADERVGVWAAASDMTPGDPVRESDLVRVDVSLGDQAGKYLQTGRELPQGATIDRELRQGELVPRSALIDRGDLTVFPTVVHVPATDLSGLAKGSRVAIYAAAPLSSQDKQAGRRPEYTELLSPVTVHRVPTQGGTVIGGSSADSSVELLIPEDEVERVLSADTDADPPLRVVANGGTLAEGAE</sequence>
<feature type="transmembrane region" description="Helical" evidence="1">
    <location>
        <begin position="23"/>
        <end position="44"/>
    </location>
</feature>
<organism evidence="2 3">
    <name type="scientific">Janibacter melonis</name>
    <dbReference type="NCBI Taxonomy" id="262209"/>
    <lineage>
        <taxon>Bacteria</taxon>
        <taxon>Bacillati</taxon>
        <taxon>Actinomycetota</taxon>
        <taxon>Actinomycetes</taxon>
        <taxon>Micrococcales</taxon>
        <taxon>Intrasporangiaceae</taxon>
        <taxon>Janibacter</taxon>
    </lineage>
</organism>
<evidence type="ECO:0000313" key="2">
    <source>
        <dbReference type="EMBL" id="OAB87806.1"/>
    </source>
</evidence>
<reference evidence="2 3" key="1">
    <citation type="submission" date="2016-01" db="EMBL/GenBank/DDBJ databases">
        <title>Janibacter melonis strain CD11_4 genome sequencing and assembly.</title>
        <authorList>
            <person name="Nair G.R."/>
            <person name="Kaur G."/>
            <person name="Chander A.M."/>
            <person name="Mayilraj S."/>
        </authorList>
    </citation>
    <scope>NUCLEOTIDE SEQUENCE [LARGE SCALE GENOMIC DNA]</scope>
    <source>
        <strain evidence="2 3">CD11-4</strain>
    </source>
</reference>
<dbReference type="STRING" id="262209.AWH69_07135"/>
<dbReference type="Proteomes" id="UP000076976">
    <property type="component" value="Unassembled WGS sequence"/>
</dbReference>
<evidence type="ECO:0000256" key="1">
    <source>
        <dbReference type="SAM" id="Phobius"/>
    </source>
</evidence>
<accession>A0A176QDP9</accession>
<dbReference type="CDD" id="cd11614">
    <property type="entry name" value="SAF_CpaB_FlgA_like"/>
    <property type="match status" value="1"/>
</dbReference>
<dbReference type="RefSeq" id="WP_068273550.1">
    <property type="nucleotide sequence ID" value="NZ_LQZG01000002.1"/>
</dbReference>
<keyword evidence="3" id="KW-1185">Reference proteome</keyword>
<evidence type="ECO:0008006" key="4">
    <source>
        <dbReference type="Google" id="ProtNLM"/>
    </source>
</evidence>
<proteinExistence type="predicted"/>
<dbReference type="AlphaFoldDB" id="A0A176QDP9"/>
<evidence type="ECO:0000313" key="3">
    <source>
        <dbReference type="Proteomes" id="UP000076976"/>
    </source>
</evidence>
<comment type="caution">
    <text evidence="2">The sequence shown here is derived from an EMBL/GenBank/DDBJ whole genome shotgun (WGS) entry which is preliminary data.</text>
</comment>
<keyword evidence="1" id="KW-0472">Membrane</keyword>
<name>A0A176QDP9_9MICO</name>
<keyword evidence="1" id="KW-0812">Transmembrane</keyword>
<protein>
    <recommendedName>
        <fullName evidence="4">SAF domain-containing protein</fullName>
    </recommendedName>
</protein>
<gene>
    <name evidence="2" type="ORF">AWH69_07135</name>
</gene>
<dbReference type="EMBL" id="LQZG01000002">
    <property type="protein sequence ID" value="OAB87806.1"/>
    <property type="molecule type" value="Genomic_DNA"/>
</dbReference>